<dbReference type="EMBL" id="WNTK01000022">
    <property type="protein sequence ID" value="KAG9473187.1"/>
    <property type="molecule type" value="Genomic_DNA"/>
</dbReference>
<dbReference type="Proteomes" id="UP000770717">
    <property type="component" value="Unassembled WGS sequence"/>
</dbReference>
<organism evidence="2 3">
    <name type="scientific">Eleutherodactylus coqui</name>
    <name type="common">Puerto Rican coqui</name>
    <dbReference type="NCBI Taxonomy" id="57060"/>
    <lineage>
        <taxon>Eukaryota</taxon>
        <taxon>Metazoa</taxon>
        <taxon>Chordata</taxon>
        <taxon>Craniata</taxon>
        <taxon>Vertebrata</taxon>
        <taxon>Euteleostomi</taxon>
        <taxon>Amphibia</taxon>
        <taxon>Batrachia</taxon>
        <taxon>Anura</taxon>
        <taxon>Neobatrachia</taxon>
        <taxon>Hyloidea</taxon>
        <taxon>Eleutherodactylidae</taxon>
        <taxon>Eleutherodactylinae</taxon>
        <taxon>Eleutherodactylus</taxon>
        <taxon>Eleutherodactylus</taxon>
    </lineage>
</organism>
<dbReference type="AlphaFoldDB" id="A0A8J6EQB4"/>
<keyword evidence="1" id="KW-1133">Transmembrane helix</keyword>
<gene>
    <name evidence="2" type="ORF">GDO78_022897</name>
</gene>
<comment type="caution">
    <text evidence="2">The sequence shown here is derived from an EMBL/GenBank/DDBJ whole genome shotgun (WGS) entry which is preliminary data.</text>
</comment>
<name>A0A8J6EQB4_ELECQ</name>
<sequence>MRCPITPAGGSVLLHGKGRIEALPPWSRDTNTPVISAQSNLDSSLESTQFHSAATEATFSDGRSQYGCRVFDRCTIDLIKQEIKTENLELRCCQSRLCNGSFMASPSAVLILSLAAALLLLSW</sequence>
<dbReference type="OrthoDB" id="10011411at2759"/>
<evidence type="ECO:0000256" key="1">
    <source>
        <dbReference type="SAM" id="Phobius"/>
    </source>
</evidence>
<proteinExistence type="predicted"/>
<dbReference type="Gene3D" id="2.10.60.10">
    <property type="entry name" value="CD59"/>
    <property type="match status" value="1"/>
</dbReference>
<reference evidence="2" key="1">
    <citation type="thesis" date="2020" institute="ProQuest LLC" country="789 East Eisenhower Parkway, Ann Arbor, MI, USA">
        <title>Comparative Genomics and Chromosome Evolution.</title>
        <authorList>
            <person name="Mudd A.B."/>
        </authorList>
    </citation>
    <scope>NUCLEOTIDE SEQUENCE</scope>
    <source>
        <strain evidence="2">HN-11 Male</strain>
        <tissue evidence="2">Kidney and liver</tissue>
    </source>
</reference>
<dbReference type="EMBL" id="WNTK01000022">
    <property type="protein sequence ID" value="KAG9473185.1"/>
    <property type="molecule type" value="Genomic_DNA"/>
</dbReference>
<protein>
    <recommendedName>
        <fullName evidence="4">UPAR/Ly6 domain-containing protein</fullName>
    </recommendedName>
</protein>
<keyword evidence="1" id="KW-0812">Transmembrane</keyword>
<accession>A0A8J6EQB4</accession>
<feature type="transmembrane region" description="Helical" evidence="1">
    <location>
        <begin position="102"/>
        <end position="121"/>
    </location>
</feature>
<keyword evidence="1" id="KW-0472">Membrane</keyword>
<evidence type="ECO:0000313" key="2">
    <source>
        <dbReference type="EMBL" id="KAG9473185.1"/>
    </source>
</evidence>
<evidence type="ECO:0000313" key="3">
    <source>
        <dbReference type="Proteomes" id="UP000770717"/>
    </source>
</evidence>
<dbReference type="InterPro" id="IPR045860">
    <property type="entry name" value="Snake_toxin-like_sf"/>
</dbReference>
<keyword evidence="3" id="KW-1185">Reference proteome</keyword>
<evidence type="ECO:0008006" key="4">
    <source>
        <dbReference type="Google" id="ProtNLM"/>
    </source>
</evidence>
<dbReference type="SUPFAM" id="SSF57302">
    <property type="entry name" value="Snake toxin-like"/>
    <property type="match status" value="1"/>
</dbReference>